<evidence type="ECO:0000313" key="4">
    <source>
        <dbReference type="Proteomes" id="UP000298493"/>
    </source>
</evidence>
<feature type="compositionally biased region" description="Polar residues" evidence="1">
    <location>
        <begin position="444"/>
        <end position="453"/>
    </location>
</feature>
<protein>
    <submittedName>
        <fullName evidence="3">Uncharacterized protein</fullName>
    </submittedName>
</protein>
<accession>A0A4Z1PG04</accession>
<dbReference type="EMBL" id="SNSC02000009">
    <property type="protein sequence ID" value="TID21835.1"/>
    <property type="molecule type" value="Genomic_DNA"/>
</dbReference>
<keyword evidence="2" id="KW-0472">Membrane</keyword>
<name>A0A4Z1PG04_9PEZI</name>
<comment type="caution">
    <text evidence="3">The sequence shown here is derived from an EMBL/GenBank/DDBJ whole genome shotgun (WGS) entry which is preliminary data.</text>
</comment>
<gene>
    <name evidence="3" type="ORF">E6O75_ATG05230</name>
</gene>
<dbReference type="OrthoDB" id="10498662at2759"/>
<feature type="region of interest" description="Disordered" evidence="1">
    <location>
        <begin position="427"/>
        <end position="461"/>
    </location>
</feature>
<evidence type="ECO:0000256" key="2">
    <source>
        <dbReference type="SAM" id="Phobius"/>
    </source>
</evidence>
<keyword evidence="2" id="KW-1133">Transmembrane helix</keyword>
<organism evidence="3 4">
    <name type="scientific">Venturia nashicola</name>
    <dbReference type="NCBI Taxonomy" id="86259"/>
    <lineage>
        <taxon>Eukaryota</taxon>
        <taxon>Fungi</taxon>
        <taxon>Dikarya</taxon>
        <taxon>Ascomycota</taxon>
        <taxon>Pezizomycotina</taxon>
        <taxon>Dothideomycetes</taxon>
        <taxon>Pleosporomycetidae</taxon>
        <taxon>Venturiales</taxon>
        <taxon>Venturiaceae</taxon>
        <taxon>Venturia</taxon>
    </lineage>
</organism>
<dbReference type="Proteomes" id="UP000298493">
    <property type="component" value="Unassembled WGS sequence"/>
</dbReference>
<feature type="compositionally biased region" description="Pro residues" evidence="1">
    <location>
        <begin position="376"/>
        <end position="390"/>
    </location>
</feature>
<dbReference type="AlphaFoldDB" id="A0A4Z1PG04"/>
<keyword evidence="2" id="KW-0812">Transmembrane</keyword>
<keyword evidence="4" id="KW-1185">Reference proteome</keyword>
<sequence length="461" mass="50011">MSSTTGLVSFWSVDTSSTTLISTTVPASTTHANGSVAPILTPFTSMAPSFTPTMVPTVVNYSTTLPWPTISPATTSTSMSTTRMPSADMMQGFTSCYDNWDTWYATADPALSLGDKERKSFEKKERRRLEQHRTRCVYDRCMEGATKSCTTTSTTATTTVMWNAIQDPAQTPFIASKLSFISAVPRTQAYYTTAPWEDRGSSSFLPMPWNDRRMMLNKTELKASDKFFGTANWTEVIAQEYIYPATFHNCSFEADSYLVKDDPQRFNQYLGKKKTLDSCNSPATCERRCAALAGIKDPKKWKMPVIVTFSILGGIFLLASLCALACCLRKRRVPRSRLPRQPTVHDPEPSMAQAPARTPIQTPTQSPRVVQTTAPAPVPAPAPTPSPAFTPAPVDSAGQPVVVEQTESAPGAGEEVVEVVPSTAPAQVVSRAPTTAPPQVVSRVPTTAPTQVVSRAPTGAS</sequence>
<evidence type="ECO:0000256" key="1">
    <source>
        <dbReference type="SAM" id="MobiDB-lite"/>
    </source>
</evidence>
<proteinExistence type="predicted"/>
<feature type="region of interest" description="Disordered" evidence="1">
    <location>
        <begin position="338"/>
        <end position="396"/>
    </location>
</feature>
<reference evidence="3 4" key="1">
    <citation type="submission" date="2019-04" db="EMBL/GenBank/DDBJ databases">
        <title>High contiguity whole genome sequence and gene annotation resource for two Venturia nashicola isolates.</title>
        <authorList>
            <person name="Prokchorchik M."/>
            <person name="Won K."/>
            <person name="Lee Y."/>
            <person name="Choi E.D."/>
            <person name="Segonzac C."/>
            <person name="Sohn K.H."/>
        </authorList>
    </citation>
    <scope>NUCLEOTIDE SEQUENCE [LARGE SCALE GENOMIC DNA]</scope>
    <source>
        <strain evidence="3 4">PRI2</strain>
    </source>
</reference>
<feature type="transmembrane region" description="Helical" evidence="2">
    <location>
        <begin position="305"/>
        <end position="328"/>
    </location>
</feature>
<evidence type="ECO:0000313" key="3">
    <source>
        <dbReference type="EMBL" id="TID21835.1"/>
    </source>
</evidence>